<evidence type="ECO:0000313" key="1">
    <source>
        <dbReference type="EMBL" id="RXK85975.1"/>
    </source>
</evidence>
<dbReference type="RefSeq" id="WP_129001726.1">
    <property type="nucleotide sequence ID" value="NZ_SDHZ01000001.1"/>
</dbReference>
<protein>
    <submittedName>
        <fullName evidence="1">Uncharacterized protein</fullName>
    </submittedName>
</protein>
<gene>
    <name evidence="1" type="ORF">ESB13_03960</name>
</gene>
<dbReference type="OrthoDB" id="4199881at2"/>
<dbReference type="Proteomes" id="UP000290545">
    <property type="component" value="Unassembled WGS sequence"/>
</dbReference>
<evidence type="ECO:0000313" key="2">
    <source>
        <dbReference type="Proteomes" id="UP000290545"/>
    </source>
</evidence>
<dbReference type="EMBL" id="SDHZ01000001">
    <property type="protein sequence ID" value="RXK85975.1"/>
    <property type="molecule type" value="Genomic_DNA"/>
</dbReference>
<keyword evidence="2" id="KW-1185">Reference proteome</keyword>
<accession>A0A4Q1DB24</accession>
<proteinExistence type="predicted"/>
<dbReference type="AlphaFoldDB" id="A0A4Q1DB24"/>
<organism evidence="1 2">
    <name type="scientific">Filimonas effusa</name>
    <dbReference type="NCBI Taxonomy" id="2508721"/>
    <lineage>
        <taxon>Bacteria</taxon>
        <taxon>Pseudomonadati</taxon>
        <taxon>Bacteroidota</taxon>
        <taxon>Chitinophagia</taxon>
        <taxon>Chitinophagales</taxon>
        <taxon>Chitinophagaceae</taxon>
        <taxon>Filimonas</taxon>
    </lineage>
</organism>
<name>A0A4Q1DB24_9BACT</name>
<comment type="caution">
    <text evidence="1">The sequence shown here is derived from an EMBL/GenBank/DDBJ whole genome shotgun (WGS) entry which is preliminary data.</text>
</comment>
<reference evidence="1 2" key="1">
    <citation type="submission" date="2019-01" db="EMBL/GenBank/DDBJ databases">
        <title>Filimonas sp. strain TTM-71.</title>
        <authorList>
            <person name="Chen W.-M."/>
        </authorList>
    </citation>
    <scope>NUCLEOTIDE SEQUENCE [LARGE SCALE GENOMIC DNA]</scope>
    <source>
        <strain evidence="1 2">TTM-71</strain>
    </source>
</reference>
<sequence>MKPKEIIIMSLVDVVGALASDNIKGNLYLFDNNKSDGSLDEGTGVLKTKVKTGDVLIWTIMSMEPESYAAISNITIDPEVCSPVTEMYPDSDVSYWQATVLKEVTSVPYKITFEVGVKKQQVETRETPSLIG</sequence>